<dbReference type="FunFam" id="1.25.40.10:FF:000052">
    <property type="entry name" value="Aryl-hydrocarbon-interacting protein-like 1"/>
    <property type="match status" value="1"/>
</dbReference>
<evidence type="ECO:0000259" key="5">
    <source>
        <dbReference type="Pfam" id="PF23322"/>
    </source>
</evidence>
<comment type="subcellular location">
    <subcellularLocation>
        <location evidence="1">Cytoplasm</location>
    </subcellularLocation>
</comment>
<organism evidence="6">
    <name type="scientific">Menopon gallinae</name>
    <name type="common">poultry shaft louse</name>
    <dbReference type="NCBI Taxonomy" id="328185"/>
    <lineage>
        <taxon>Eukaryota</taxon>
        <taxon>Metazoa</taxon>
        <taxon>Ecdysozoa</taxon>
        <taxon>Arthropoda</taxon>
        <taxon>Hexapoda</taxon>
        <taxon>Insecta</taxon>
        <taxon>Pterygota</taxon>
        <taxon>Neoptera</taxon>
        <taxon>Paraneoptera</taxon>
        <taxon>Psocodea</taxon>
        <taxon>Troctomorpha</taxon>
        <taxon>Phthiraptera</taxon>
        <taxon>Amblycera</taxon>
        <taxon>Menoponidae</taxon>
        <taxon>Menopon</taxon>
    </lineage>
</organism>
<dbReference type="PANTHER" id="PTHR11242">
    <property type="entry name" value="ARYL HYDROCARBON RECEPTOR INTERACTING PROTEIN RELATED"/>
    <property type="match status" value="1"/>
</dbReference>
<keyword evidence="3" id="KW-0677">Repeat</keyword>
<gene>
    <name evidence="6" type="ORF">PYX00_005294</name>
</gene>
<protein>
    <recommendedName>
        <fullName evidence="5">AIP/AIPL N-terminal FKBP-type PPIase domain-containing protein</fullName>
    </recommendedName>
</protein>
<comment type="caution">
    <text evidence="6">The sequence shown here is derived from an EMBL/GenBank/DDBJ whole genome shotgun (WGS) entry which is preliminary data.</text>
</comment>
<dbReference type="Pfam" id="PF23322">
    <property type="entry name" value="PPIase_AIP"/>
    <property type="match status" value="1"/>
</dbReference>
<keyword evidence="2" id="KW-0963">Cytoplasm</keyword>
<evidence type="ECO:0000256" key="1">
    <source>
        <dbReference type="ARBA" id="ARBA00004496"/>
    </source>
</evidence>
<dbReference type="Gene3D" id="3.10.50.40">
    <property type="match status" value="1"/>
</dbReference>
<dbReference type="EMBL" id="JARGDH010000003">
    <property type="protein sequence ID" value="KAL0272237.1"/>
    <property type="molecule type" value="Genomic_DNA"/>
</dbReference>
<evidence type="ECO:0000256" key="2">
    <source>
        <dbReference type="ARBA" id="ARBA00022490"/>
    </source>
</evidence>
<reference evidence="6" key="1">
    <citation type="journal article" date="2024" name="Gigascience">
        <title>Chromosome-level genome of the poultry shaft louse Menopon gallinae provides insight into the host-switching and adaptive evolution of parasitic lice.</title>
        <authorList>
            <person name="Xu Y."/>
            <person name="Ma L."/>
            <person name="Liu S."/>
            <person name="Liang Y."/>
            <person name="Liu Q."/>
            <person name="He Z."/>
            <person name="Tian L."/>
            <person name="Duan Y."/>
            <person name="Cai W."/>
            <person name="Li H."/>
            <person name="Song F."/>
        </authorList>
    </citation>
    <scope>NUCLEOTIDE SEQUENCE</scope>
    <source>
        <strain evidence="6">Cailab_2023a</strain>
    </source>
</reference>
<evidence type="ECO:0000256" key="4">
    <source>
        <dbReference type="ARBA" id="ARBA00022803"/>
    </source>
</evidence>
<sequence length="317" mass="36830">MDNALIKKKIISGGTKAVDFTDGTKVKFHFCTRKCDEEKTVIDDSKKTNTPMELILGKKFKLDVWEVAVQTMALNEIASFTVDSSLLQSYPFVSKTLRDANNPNKPTRSHCCAATLQKDGVGYDDLNMLIKNPCDLEFIIELIKVEAPDEYEKETWQMEEDEKLKRIPELKSEGNQLYNNKDYVKAADKYATAIGMLEQLMLKEKPKDKEWRELNNIKLPILLNYAQCKLMEKDYYPVIEHCTTVLEHEPNNVKALFRRGKAHLAVWNCTEAEEDFKKVAELDTTLQKMVQKELREMEETKRRKNLEDREKFKGKIF</sequence>
<evidence type="ECO:0000313" key="6">
    <source>
        <dbReference type="EMBL" id="KAL0272237.1"/>
    </source>
</evidence>
<dbReference type="SUPFAM" id="SSF54534">
    <property type="entry name" value="FKBP-like"/>
    <property type="match status" value="1"/>
</dbReference>
<dbReference type="PANTHER" id="PTHR11242:SF0">
    <property type="entry name" value="TPR_REGION DOMAIN-CONTAINING PROTEIN"/>
    <property type="match status" value="1"/>
</dbReference>
<dbReference type="GO" id="GO:0005737">
    <property type="term" value="C:cytoplasm"/>
    <property type="evidence" value="ECO:0007669"/>
    <property type="project" value="UniProtKB-SubCell"/>
</dbReference>
<dbReference type="InterPro" id="IPR019734">
    <property type="entry name" value="TPR_rpt"/>
</dbReference>
<dbReference type="InterPro" id="IPR056277">
    <property type="entry name" value="PPIase_AIP"/>
</dbReference>
<dbReference type="SUPFAM" id="SSF48452">
    <property type="entry name" value="TPR-like"/>
    <property type="match status" value="1"/>
</dbReference>
<keyword evidence="4" id="KW-0802">TPR repeat</keyword>
<evidence type="ECO:0000256" key="3">
    <source>
        <dbReference type="ARBA" id="ARBA00022737"/>
    </source>
</evidence>
<proteinExistence type="predicted"/>
<dbReference type="InterPro" id="IPR046357">
    <property type="entry name" value="PPIase_dom_sf"/>
</dbReference>
<dbReference type="AlphaFoldDB" id="A0AAW2HR43"/>
<dbReference type="SMART" id="SM00028">
    <property type="entry name" value="TPR"/>
    <property type="match status" value="3"/>
</dbReference>
<dbReference type="GO" id="GO:0003755">
    <property type="term" value="F:peptidyl-prolyl cis-trans isomerase activity"/>
    <property type="evidence" value="ECO:0007669"/>
    <property type="project" value="InterPro"/>
</dbReference>
<feature type="domain" description="AIP/AIPL N-terminal FKBP-type PPIase" evidence="5">
    <location>
        <begin position="18"/>
        <end position="144"/>
    </location>
</feature>
<accession>A0AAW2HR43</accession>
<dbReference type="Gene3D" id="1.25.40.10">
    <property type="entry name" value="Tetratricopeptide repeat domain"/>
    <property type="match status" value="1"/>
</dbReference>
<dbReference type="InterPro" id="IPR011990">
    <property type="entry name" value="TPR-like_helical_dom_sf"/>
</dbReference>
<name>A0AAW2HR43_9NEOP</name>
<dbReference type="InterPro" id="IPR039663">
    <property type="entry name" value="AIP/AIPL1/TTC9"/>
</dbReference>